<dbReference type="PIRSF" id="PIRSF006257">
    <property type="entry name" value="UCP006257"/>
    <property type="match status" value="1"/>
</dbReference>
<evidence type="ECO:0000313" key="2">
    <source>
        <dbReference type="EMBL" id="PEH90227.1"/>
    </source>
</evidence>
<organism evidence="2 3">
    <name type="scientific">Comamonas terrigena</name>
    <dbReference type="NCBI Taxonomy" id="32013"/>
    <lineage>
        <taxon>Bacteria</taxon>
        <taxon>Pseudomonadati</taxon>
        <taxon>Pseudomonadota</taxon>
        <taxon>Betaproteobacteria</taxon>
        <taxon>Burkholderiales</taxon>
        <taxon>Comamonadaceae</taxon>
        <taxon>Comamonas</taxon>
    </lineage>
</organism>
<keyword evidence="3" id="KW-1185">Reference proteome</keyword>
<dbReference type="GO" id="GO:0044010">
    <property type="term" value="P:single-species biofilm formation"/>
    <property type="evidence" value="ECO:0007669"/>
    <property type="project" value="TreeGrafter"/>
</dbReference>
<dbReference type="Pfam" id="PF04287">
    <property type="entry name" value="DUF446"/>
    <property type="match status" value="1"/>
</dbReference>
<feature type="domain" description="YqcC-like" evidence="1">
    <location>
        <begin position="14"/>
        <end position="111"/>
    </location>
</feature>
<dbReference type="RefSeq" id="WP_083520289.1">
    <property type="nucleotide sequence ID" value="NZ_DALZSI010000047.1"/>
</dbReference>
<reference evidence="3" key="1">
    <citation type="submission" date="2017-09" db="EMBL/GenBank/DDBJ databases">
        <title>FDA dAtabase for Regulatory Grade micrObial Sequences (FDA-ARGOS): Supporting development and validation of Infectious Disease Dx tests.</title>
        <authorList>
            <person name="Minogue T."/>
            <person name="Wolcott M."/>
            <person name="Wasieloski L."/>
            <person name="Aguilar W."/>
            <person name="Moore D."/>
            <person name="Tallon L."/>
            <person name="Sadzewicz L."/>
            <person name="Ott S."/>
            <person name="Zhao X."/>
            <person name="Nagaraj S."/>
            <person name="Vavikolanu K."/>
            <person name="Aluvathingal J."/>
            <person name="Nadendla S."/>
            <person name="Sichtig H."/>
        </authorList>
    </citation>
    <scope>NUCLEOTIDE SEQUENCE [LARGE SCALE GENOMIC DNA]</scope>
    <source>
        <strain evidence="3">FDAARGOS_394</strain>
    </source>
</reference>
<dbReference type="PANTHER" id="PTHR39586:SF1">
    <property type="entry name" value="CYTOPLASMIC PROTEIN"/>
    <property type="match status" value="1"/>
</dbReference>
<proteinExistence type="predicted"/>
<evidence type="ECO:0000259" key="1">
    <source>
        <dbReference type="Pfam" id="PF04287"/>
    </source>
</evidence>
<dbReference type="InterPro" id="IPR023376">
    <property type="entry name" value="YqcC-like_dom"/>
</dbReference>
<gene>
    <name evidence="2" type="ORF">CRM82_18000</name>
</gene>
<dbReference type="Proteomes" id="UP000220246">
    <property type="component" value="Unassembled WGS sequence"/>
</dbReference>
<accession>A0A2A7UYA1</accession>
<evidence type="ECO:0000313" key="3">
    <source>
        <dbReference type="Proteomes" id="UP000220246"/>
    </source>
</evidence>
<comment type="caution">
    <text evidence="2">The sequence shown here is derived from an EMBL/GenBank/DDBJ whole genome shotgun (WGS) entry which is preliminary data.</text>
</comment>
<dbReference type="EMBL" id="PDEA01000001">
    <property type="protein sequence ID" value="PEH90227.1"/>
    <property type="molecule type" value="Genomic_DNA"/>
</dbReference>
<dbReference type="PANTHER" id="PTHR39586">
    <property type="entry name" value="CYTOPLASMIC PROTEIN-RELATED"/>
    <property type="match status" value="1"/>
</dbReference>
<dbReference type="AlphaFoldDB" id="A0A2A7UYA1"/>
<sequence>MNASSSLTPQHQSLRTQLQQLEAEMRSAGLWGALPPSEQAMASTMPFMYDTLQIEEWLQWVFVPRLHALIDGGHALPGECSVQPLAEHEWTQRTVPQHQAALRQLALIDALLSGKSA</sequence>
<dbReference type="InterPro" id="IPR036814">
    <property type="entry name" value="YqcC-like_sf"/>
</dbReference>
<name>A0A2A7UYA1_COMTR</name>
<dbReference type="GeneID" id="80802521"/>
<protein>
    <recommendedName>
        <fullName evidence="1">YqcC-like domain-containing protein</fullName>
    </recommendedName>
</protein>
<dbReference type="SUPFAM" id="SSF158452">
    <property type="entry name" value="YqcC-like"/>
    <property type="match status" value="1"/>
</dbReference>
<dbReference type="InterPro" id="IPR007384">
    <property type="entry name" value="UCP006257"/>
</dbReference>
<dbReference type="OrthoDB" id="8794567at2"/>
<dbReference type="STRING" id="1219032.GCA_001515545_00960"/>
<dbReference type="Gene3D" id="1.20.1440.40">
    <property type="entry name" value="YqcC-like"/>
    <property type="match status" value="1"/>
</dbReference>